<feature type="region of interest" description="Disordered" evidence="1">
    <location>
        <begin position="1"/>
        <end position="120"/>
    </location>
</feature>
<evidence type="ECO:0000313" key="2">
    <source>
        <dbReference type="EMBL" id="KDN88179.1"/>
    </source>
</evidence>
<dbReference type="PATRIC" id="fig|1348663.4.peg.18"/>
<evidence type="ECO:0000256" key="1">
    <source>
        <dbReference type="SAM" id="MobiDB-lite"/>
    </source>
</evidence>
<dbReference type="EMBL" id="JNBY01000003">
    <property type="protein sequence ID" value="KDN88179.1"/>
    <property type="molecule type" value="Genomic_DNA"/>
</dbReference>
<dbReference type="AlphaFoldDB" id="A0A066Z7I9"/>
<proteinExistence type="predicted"/>
<comment type="caution">
    <text evidence="2">The sequence shown here is derived from an EMBL/GenBank/DDBJ whole genome shotgun (WGS) entry which is preliminary data.</text>
</comment>
<feature type="compositionally biased region" description="Low complexity" evidence="1">
    <location>
        <begin position="107"/>
        <end position="120"/>
    </location>
</feature>
<feature type="compositionally biased region" description="Basic residues" evidence="1">
    <location>
        <begin position="17"/>
        <end position="31"/>
    </location>
</feature>
<gene>
    <name evidence="2" type="ORF">KCH_00290</name>
</gene>
<sequence length="120" mass="12382">MDALTRRTASGGDRRPTGRHCRAARAGRRPLGHGTCAPDASTDAFPRPDLRRCASRGRTTDTPPVGPGLLGKAPLGSERPSAVLPRPAPGPGHTWPACRSSGPTPRSPLRAAADRAAPPG</sequence>
<keyword evidence="3" id="KW-1185">Reference proteome</keyword>
<reference evidence="2 3" key="1">
    <citation type="submission" date="2014-05" db="EMBL/GenBank/DDBJ databases">
        <title>Draft Genome Sequence of Kitasatospora cheerisanensis KCTC 2395.</title>
        <authorList>
            <person name="Nam D.H."/>
        </authorList>
    </citation>
    <scope>NUCLEOTIDE SEQUENCE [LARGE SCALE GENOMIC DNA]</scope>
    <source>
        <strain evidence="2 3">KCTC 2395</strain>
    </source>
</reference>
<dbReference type="HOGENOM" id="CLU_2046516_0_0_11"/>
<protein>
    <submittedName>
        <fullName evidence="2">Uncharacterized protein</fullName>
    </submittedName>
</protein>
<evidence type="ECO:0000313" key="3">
    <source>
        <dbReference type="Proteomes" id="UP000027178"/>
    </source>
</evidence>
<organism evidence="2 3">
    <name type="scientific">Kitasatospora cheerisanensis KCTC 2395</name>
    <dbReference type="NCBI Taxonomy" id="1348663"/>
    <lineage>
        <taxon>Bacteria</taxon>
        <taxon>Bacillati</taxon>
        <taxon>Actinomycetota</taxon>
        <taxon>Actinomycetes</taxon>
        <taxon>Kitasatosporales</taxon>
        <taxon>Streptomycetaceae</taxon>
        <taxon>Kitasatospora</taxon>
    </lineage>
</organism>
<dbReference type="Proteomes" id="UP000027178">
    <property type="component" value="Unassembled WGS sequence"/>
</dbReference>
<accession>A0A066Z7I9</accession>
<name>A0A066Z7I9_9ACTN</name>